<feature type="transmembrane region" description="Helical" evidence="2">
    <location>
        <begin position="336"/>
        <end position="354"/>
    </location>
</feature>
<dbReference type="Pfam" id="PF05975">
    <property type="entry name" value="EcsB"/>
    <property type="match status" value="1"/>
</dbReference>
<evidence type="ECO:0000313" key="4">
    <source>
        <dbReference type="Proteomes" id="UP000367750"/>
    </source>
</evidence>
<feature type="transmembrane region" description="Helical" evidence="2">
    <location>
        <begin position="374"/>
        <end position="397"/>
    </location>
</feature>
<evidence type="ECO:0000256" key="2">
    <source>
        <dbReference type="SAM" id="Phobius"/>
    </source>
</evidence>
<dbReference type="InterPro" id="IPR010288">
    <property type="entry name" value="EcsB_ABC"/>
</dbReference>
<dbReference type="AlphaFoldDB" id="A0A5J5FUW4"/>
<protein>
    <submittedName>
        <fullName evidence="3">Uncharacterized protein</fullName>
    </submittedName>
</protein>
<keyword evidence="2" id="KW-0812">Transmembrane</keyword>
<gene>
    <name evidence="3" type="ORF">F4V43_17895</name>
</gene>
<accession>A0A5J5FUW4</accession>
<dbReference type="OrthoDB" id="2448479at2"/>
<comment type="caution">
    <text evidence="3">The sequence shown here is derived from an EMBL/GenBank/DDBJ whole genome shotgun (WGS) entry which is preliminary data.</text>
</comment>
<dbReference type="GO" id="GO:0016020">
    <property type="term" value="C:membrane"/>
    <property type="evidence" value="ECO:0007669"/>
    <property type="project" value="InterPro"/>
</dbReference>
<evidence type="ECO:0000313" key="3">
    <source>
        <dbReference type="EMBL" id="KAA8997167.1"/>
    </source>
</evidence>
<keyword evidence="2" id="KW-0472">Membrane</keyword>
<feature type="transmembrane region" description="Helical" evidence="2">
    <location>
        <begin position="48"/>
        <end position="70"/>
    </location>
</feature>
<keyword evidence="4" id="KW-1185">Reference proteome</keyword>
<name>A0A5J5FUW4_9BACL</name>
<dbReference type="EMBL" id="VYKK01000030">
    <property type="protein sequence ID" value="KAA8997167.1"/>
    <property type="molecule type" value="Genomic_DNA"/>
</dbReference>
<feature type="transmembrane region" description="Helical" evidence="2">
    <location>
        <begin position="192"/>
        <end position="213"/>
    </location>
</feature>
<reference evidence="3 4" key="1">
    <citation type="submission" date="2019-09" db="EMBL/GenBank/DDBJ databases">
        <title>Bacillus ochoae sp. nov., Paenibacillus whitsoniae sp. nov., Paenibacillus spiritus sp. nov. Isolated from the Mars Exploration Rover during spacecraft assembly.</title>
        <authorList>
            <person name="Seuylemezian A."/>
            <person name="Vaishampayan P."/>
        </authorList>
    </citation>
    <scope>NUCLEOTIDE SEQUENCE [LARGE SCALE GENOMIC DNA]</scope>
    <source>
        <strain evidence="3 4">MER_111</strain>
    </source>
</reference>
<sequence>MRGPTVTVPKEPAPARRRDGYRTGSPGRLLRRRLTGHIREQLGMIRTVADWTVMLYLIIPGLLLGGRYYYGYWQEPLPGWSLNLPLALLPGILALGIVSGGLLLLLHEGDLLFLRQQQRWVRTLMLGGTAYSLLLTALKLLAVWGVMLPFLIRGYAVSWPSALALAALTLACGWCVKLLRHLVLVQRQGWRRWLWLIPAAGVPAGLYVRAVSAWMQTPALLWLAAAVYLAGAALALRTRLSLRGSFTGDVREDFKQRMRIAAFLLSGVIDKPRPTRYRPWIFRKSQTLLATAPAEKRLTEAGIKALVRHTGHLKLYLQFLGVSLAAIFIVPYGFKWLVIGVLLAMLSFWLVSFWKSLMGEEFAALLPFSKEQRAVAGTRAVLLLSLPYSALTSLLAAVQLYGWWGIVFFLPAGFGLSWVLAGMFAGMRLER</sequence>
<dbReference type="Proteomes" id="UP000367750">
    <property type="component" value="Unassembled WGS sequence"/>
</dbReference>
<feature type="transmembrane region" description="Helical" evidence="2">
    <location>
        <begin position="158"/>
        <end position="180"/>
    </location>
</feature>
<proteinExistence type="predicted"/>
<feature type="transmembrane region" description="Helical" evidence="2">
    <location>
        <begin position="219"/>
        <end position="236"/>
    </location>
</feature>
<feature type="transmembrane region" description="Helical" evidence="2">
    <location>
        <begin position="313"/>
        <end position="330"/>
    </location>
</feature>
<feature type="transmembrane region" description="Helical" evidence="2">
    <location>
        <begin position="82"/>
        <end position="106"/>
    </location>
</feature>
<keyword evidence="2" id="KW-1133">Transmembrane helix</keyword>
<feature type="transmembrane region" description="Helical" evidence="2">
    <location>
        <begin position="403"/>
        <end position="425"/>
    </location>
</feature>
<feature type="transmembrane region" description="Helical" evidence="2">
    <location>
        <begin position="126"/>
        <end position="152"/>
    </location>
</feature>
<organism evidence="3 4">
    <name type="scientific">Paenibacillus spiritus</name>
    <dbReference type="NCBI Taxonomy" id="2496557"/>
    <lineage>
        <taxon>Bacteria</taxon>
        <taxon>Bacillati</taxon>
        <taxon>Bacillota</taxon>
        <taxon>Bacilli</taxon>
        <taxon>Bacillales</taxon>
        <taxon>Paenibacillaceae</taxon>
        <taxon>Paenibacillus</taxon>
    </lineage>
</organism>
<feature type="region of interest" description="Disordered" evidence="1">
    <location>
        <begin position="1"/>
        <end position="25"/>
    </location>
</feature>
<evidence type="ECO:0000256" key="1">
    <source>
        <dbReference type="SAM" id="MobiDB-lite"/>
    </source>
</evidence>